<reference evidence="4 5" key="1">
    <citation type="submission" date="2020-06" db="EMBL/GenBank/DDBJ databases">
        <authorList>
            <person name="Li R."/>
            <person name="Bekaert M."/>
        </authorList>
    </citation>
    <scope>NUCLEOTIDE SEQUENCE [LARGE SCALE GENOMIC DNA]</scope>
    <source>
        <strain evidence="5">wild</strain>
    </source>
</reference>
<dbReference type="PANTHER" id="PTHR47385">
    <property type="entry name" value="CALPONIN"/>
    <property type="match status" value="1"/>
</dbReference>
<evidence type="ECO:0000256" key="1">
    <source>
        <dbReference type="ARBA" id="ARBA00009631"/>
    </source>
</evidence>
<evidence type="ECO:0000313" key="4">
    <source>
        <dbReference type="EMBL" id="CAC5355890.1"/>
    </source>
</evidence>
<dbReference type="InterPro" id="IPR036872">
    <property type="entry name" value="CH_dom_sf"/>
</dbReference>
<protein>
    <recommendedName>
        <fullName evidence="2">Transgelin</fullName>
    </recommendedName>
</protein>
<evidence type="ECO:0000259" key="3">
    <source>
        <dbReference type="PROSITE" id="PS50021"/>
    </source>
</evidence>
<dbReference type="InterPro" id="IPR001715">
    <property type="entry name" value="CH_dom"/>
</dbReference>
<accession>A0A6J7ZVG6</accession>
<dbReference type="PROSITE" id="PS51122">
    <property type="entry name" value="CALPONIN_2"/>
    <property type="match status" value="1"/>
</dbReference>
<dbReference type="GO" id="GO:0015629">
    <property type="term" value="C:actin cytoskeleton"/>
    <property type="evidence" value="ECO:0007669"/>
    <property type="project" value="TreeGrafter"/>
</dbReference>
<keyword evidence="5" id="KW-1185">Reference proteome</keyword>
<proteinExistence type="inferred from homology"/>
<dbReference type="AlphaFoldDB" id="A0A6J7ZVG6"/>
<dbReference type="PANTHER" id="PTHR47385:SF14">
    <property type="entry name" value="TRANSGELIN"/>
    <property type="match status" value="1"/>
</dbReference>
<dbReference type="SUPFAM" id="SSF47576">
    <property type="entry name" value="Calponin-homology domain, CH-domain"/>
    <property type="match status" value="1"/>
</dbReference>
<dbReference type="EMBL" id="CACVKT020000099">
    <property type="protein sequence ID" value="CAC5355890.1"/>
    <property type="molecule type" value="Genomic_DNA"/>
</dbReference>
<dbReference type="InterPro" id="IPR000557">
    <property type="entry name" value="Calponin_repeat"/>
</dbReference>
<feature type="domain" description="Calponin-homology (CH)" evidence="3">
    <location>
        <begin position="19"/>
        <end position="134"/>
    </location>
</feature>
<dbReference type="PRINTS" id="PR00888">
    <property type="entry name" value="SM22CALPONIN"/>
</dbReference>
<dbReference type="PROSITE" id="PS50021">
    <property type="entry name" value="CH"/>
    <property type="match status" value="1"/>
</dbReference>
<dbReference type="OrthoDB" id="21595at2759"/>
<dbReference type="Pfam" id="PF00307">
    <property type="entry name" value="CH"/>
    <property type="match status" value="1"/>
</dbReference>
<name>A0A6J7ZVG6_MYTCO</name>
<dbReference type="PROSITE" id="PS01052">
    <property type="entry name" value="CALPONIN_1"/>
    <property type="match status" value="1"/>
</dbReference>
<dbReference type="GO" id="GO:0007015">
    <property type="term" value="P:actin filament organization"/>
    <property type="evidence" value="ECO:0007669"/>
    <property type="project" value="TreeGrafter"/>
</dbReference>
<dbReference type="GO" id="GO:0051015">
    <property type="term" value="F:actin filament binding"/>
    <property type="evidence" value="ECO:0007669"/>
    <property type="project" value="TreeGrafter"/>
</dbReference>
<evidence type="ECO:0000313" key="5">
    <source>
        <dbReference type="Proteomes" id="UP000507470"/>
    </source>
</evidence>
<dbReference type="SMART" id="SM00033">
    <property type="entry name" value="CH"/>
    <property type="match status" value="1"/>
</dbReference>
<dbReference type="Proteomes" id="UP000507470">
    <property type="component" value="Unassembled WGS sequence"/>
</dbReference>
<dbReference type="InterPro" id="IPR050606">
    <property type="entry name" value="Calponin-like"/>
</dbReference>
<evidence type="ECO:0000256" key="2">
    <source>
        <dbReference type="RuleBase" id="RU361224"/>
    </source>
</evidence>
<sequence length="192" mass="21177">MAYGLTGEVQRKIKGKYDINLEQEARIWIEDVLQLELKEGADPNQALGQSEFQQCLKDGKILCQLINTLSPGAVKKLNEGKMAFKMMENISNFLTAIEKYGVSRHDLFQTVDLYEGQNMVQVVNAIHALGRKAQKNGYTGPVLGVKEAESNPRNFSEEKLKAGQTVIGLQAGTNKVASQAGMNFGKSRSIID</sequence>
<dbReference type="Pfam" id="PF00402">
    <property type="entry name" value="Calponin"/>
    <property type="match status" value="1"/>
</dbReference>
<dbReference type="Gene3D" id="1.10.418.10">
    <property type="entry name" value="Calponin-like domain"/>
    <property type="match status" value="1"/>
</dbReference>
<dbReference type="InterPro" id="IPR003096">
    <property type="entry name" value="SM22_calponin"/>
</dbReference>
<organism evidence="4 5">
    <name type="scientific">Mytilus coruscus</name>
    <name type="common">Sea mussel</name>
    <dbReference type="NCBI Taxonomy" id="42192"/>
    <lineage>
        <taxon>Eukaryota</taxon>
        <taxon>Metazoa</taxon>
        <taxon>Spiralia</taxon>
        <taxon>Lophotrochozoa</taxon>
        <taxon>Mollusca</taxon>
        <taxon>Bivalvia</taxon>
        <taxon>Autobranchia</taxon>
        <taxon>Pteriomorphia</taxon>
        <taxon>Mytilida</taxon>
        <taxon>Mytiloidea</taxon>
        <taxon>Mytilidae</taxon>
        <taxon>Mytilinae</taxon>
        <taxon>Mytilus</taxon>
    </lineage>
</organism>
<comment type="similarity">
    <text evidence="1 2">Belongs to the calponin family.</text>
</comment>
<gene>
    <name evidence="4" type="ORF">MCOR_349</name>
</gene>